<feature type="domain" description="Hedgehog/Intein (Hint)" evidence="2">
    <location>
        <begin position="632"/>
        <end position="769"/>
    </location>
</feature>
<proteinExistence type="predicted"/>
<dbReference type="OrthoDB" id="6305173at2"/>
<dbReference type="Pfam" id="PF06119">
    <property type="entry name" value="NIDO"/>
    <property type="match status" value="1"/>
</dbReference>
<dbReference type="PROSITE" id="PS00330">
    <property type="entry name" value="HEMOLYSIN_CALCIUM"/>
    <property type="match status" value="1"/>
</dbReference>
<dbReference type="Proteomes" id="UP000199658">
    <property type="component" value="Unassembled WGS sequence"/>
</dbReference>
<dbReference type="Pfam" id="PF00353">
    <property type="entry name" value="HemolysinCabind"/>
    <property type="match status" value="3"/>
</dbReference>
<gene>
    <name evidence="3" type="ORF">SAMN04488002_0169</name>
</gene>
<dbReference type="InterPro" id="IPR018511">
    <property type="entry name" value="Hemolysin-typ_Ca-bd_CS"/>
</dbReference>
<sequence>MPTMNTGLGGPAGYGEGVFSSAPKAAGGVDDGSVEIDVTSVFGGGGINFYGTNYTEIYLNSNGTISFGSAFTDYSTSNLGAETTPMLAPFFADVNVNSGGEIYWDIDPVAGTITMTWDGVAPYSGSGNNSFQVVLTDSGSGDFTVEYIYEDIQWSGSGGSDVADVGWTDGGANDVLLDGSGNATELLAYESNDFNGGDPNGTYETSFVSGVPVMPDGVVSGTAGNDTIDASYTGDGEGEVIDGGDGSGGSGDADLVNAGDGNDSVEAGDANDIVYGGSGNDTLEGEAGDDVLYGDSDLADVTAESLNWDAQGGDGTNIAAGFTQDTGNMDVSVSMTNDGNNNPLLQVETSDTTYVESGEPFDPNSSAYIFGDGDGATSTTTIDFAAQSGSGMSDEVQNVALRINDIDWGSGNHTDIVTINAYDADGNPVTVTITPEGGDTVSGNTITAETVGENPNSAGGSALIEIEGPVSQIEIIYANGQSGTQAVWVSDVHFETIPAPTTGGDDTLDGGAGDDTLFGEAGDDTLIGGEGSDSMFGGDGNDSFTVAQGDTADGGDGDDYFTLADLSEAGTETITIIGGDEGGADNDTLQLTPDVTLDDITFTASTDIGASSGYFTMADGTLVNFSDIENIICFTPGTMILTEAGERPIESLTPGDKVITRDHGAQPLRWVGVSTVPGQGSFAPVRISSHVIGARRSLLVSPQHRVLFEGYNCELSFGSDEVLVAATHLEDGLNVYRTPCQLVTYIHLMFDTHEVIYAEGAATESFYAGDVGLAAISGNVREELFAAFPALRSDARSYGSTARVCLKAHEAKLLIAQDSYMRLAA</sequence>
<dbReference type="AlphaFoldDB" id="A0A1I6FRN9"/>
<evidence type="ECO:0000313" key="3">
    <source>
        <dbReference type="EMBL" id="SFR32622.1"/>
    </source>
</evidence>
<dbReference type="SUPFAM" id="SSF51120">
    <property type="entry name" value="beta-Roll"/>
    <property type="match status" value="2"/>
</dbReference>
<dbReference type="Pfam" id="PF13403">
    <property type="entry name" value="Hint_2"/>
    <property type="match status" value="1"/>
</dbReference>
<dbReference type="SUPFAM" id="SSF51294">
    <property type="entry name" value="Hedgehog/intein (Hint) domain"/>
    <property type="match status" value="1"/>
</dbReference>
<name>A0A1I6FRN9_9RHOB</name>
<reference evidence="4" key="1">
    <citation type="submission" date="2016-10" db="EMBL/GenBank/DDBJ databases">
        <authorList>
            <person name="Varghese N."/>
            <person name="Submissions S."/>
        </authorList>
    </citation>
    <scope>NUCLEOTIDE SEQUENCE [LARGE SCALE GENOMIC DNA]</scope>
    <source>
        <strain evidence="4">DSM 26921</strain>
    </source>
</reference>
<dbReference type="PRINTS" id="PR00313">
    <property type="entry name" value="CABNDNGRPT"/>
</dbReference>
<dbReference type="Gene3D" id="2.150.10.10">
    <property type="entry name" value="Serralysin-like metalloprotease, C-terminal"/>
    <property type="match status" value="1"/>
</dbReference>
<organism evidence="3 4">
    <name type="scientific">Litoreibacter janthinus</name>
    <dbReference type="NCBI Taxonomy" id="670154"/>
    <lineage>
        <taxon>Bacteria</taxon>
        <taxon>Pseudomonadati</taxon>
        <taxon>Pseudomonadota</taxon>
        <taxon>Alphaproteobacteria</taxon>
        <taxon>Rhodobacterales</taxon>
        <taxon>Roseobacteraceae</taxon>
        <taxon>Litoreibacter</taxon>
    </lineage>
</organism>
<protein>
    <submittedName>
        <fullName evidence="3">Hemolysin-type calcium-binding repeat-containing protein</fullName>
    </submittedName>
</protein>
<evidence type="ECO:0000259" key="1">
    <source>
        <dbReference type="Pfam" id="PF06119"/>
    </source>
</evidence>
<dbReference type="InterPro" id="IPR001343">
    <property type="entry name" value="Hemolysn_Ca-bd"/>
</dbReference>
<dbReference type="RefSeq" id="WP_090211257.1">
    <property type="nucleotide sequence ID" value="NZ_FOYO01000001.1"/>
</dbReference>
<dbReference type="GO" id="GO:0005509">
    <property type="term" value="F:calcium ion binding"/>
    <property type="evidence" value="ECO:0007669"/>
    <property type="project" value="InterPro"/>
</dbReference>
<dbReference type="InterPro" id="IPR011049">
    <property type="entry name" value="Serralysin-like_metalloprot_C"/>
</dbReference>
<feature type="domain" description="NIDO" evidence="1">
    <location>
        <begin position="56"/>
        <end position="161"/>
    </location>
</feature>
<dbReference type="CDD" id="cd00081">
    <property type="entry name" value="Hint"/>
    <property type="match status" value="1"/>
</dbReference>
<dbReference type="STRING" id="670154.SAMN04488002_0169"/>
<dbReference type="GO" id="GO:0016539">
    <property type="term" value="P:intein-mediated protein splicing"/>
    <property type="evidence" value="ECO:0007669"/>
    <property type="project" value="InterPro"/>
</dbReference>
<evidence type="ECO:0000259" key="2">
    <source>
        <dbReference type="Pfam" id="PF13403"/>
    </source>
</evidence>
<keyword evidence="4" id="KW-1185">Reference proteome</keyword>
<dbReference type="InterPro" id="IPR028992">
    <property type="entry name" value="Hedgehog/Intein_dom"/>
</dbReference>
<evidence type="ECO:0000313" key="4">
    <source>
        <dbReference type="Proteomes" id="UP000199658"/>
    </source>
</evidence>
<dbReference type="GO" id="GO:0007160">
    <property type="term" value="P:cell-matrix adhesion"/>
    <property type="evidence" value="ECO:0007669"/>
    <property type="project" value="InterPro"/>
</dbReference>
<dbReference type="Gene3D" id="2.170.16.10">
    <property type="entry name" value="Hedgehog/Intein (Hint) domain"/>
    <property type="match status" value="1"/>
</dbReference>
<accession>A0A1I6FRN9</accession>
<dbReference type="InterPro" id="IPR003886">
    <property type="entry name" value="NIDO_dom"/>
</dbReference>
<dbReference type="EMBL" id="FOYO01000001">
    <property type="protein sequence ID" value="SFR32622.1"/>
    <property type="molecule type" value="Genomic_DNA"/>
</dbReference>
<dbReference type="PROSITE" id="PS50817">
    <property type="entry name" value="INTEIN_N_TER"/>
    <property type="match status" value="1"/>
</dbReference>
<dbReference type="InterPro" id="IPR006141">
    <property type="entry name" value="Intein_N"/>
</dbReference>
<dbReference type="InterPro" id="IPR036844">
    <property type="entry name" value="Hint_dom_sf"/>
</dbReference>